<feature type="region of interest" description="Disordered" evidence="1">
    <location>
        <begin position="76"/>
        <end position="115"/>
    </location>
</feature>
<proteinExistence type="predicted"/>
<dbReference type="EnsemblPlants" id="TuG1812G0500002090.01.T01">
    <property type="protein sequence ID" value="TuG1812G0500002090.01.T01"/>
    <property type="gene ID" value="TuG1812G0500002090.01"/>
</dbReference>
<accession>A0A8R7QFK6</accession>
<dbReference type="AlphaFoldDB" id="A0A8R7QFK6"/>
<organism evidence="2 3">
    <name type="scientific">Triticum urartu</name>
    <name type="common">Red wild einkorn</name>
    <name type="synonym">Crithodium urartu</name>
    <dbReference type="NCBI Taxonomy" id="4572"/>
    <lineage>
        <taxon>Eukaryota</taxon>
        <taxon>Viridiplantae</taxon>
        <taxon>Streptophyta</taxon>
        <taxon>Embryophyta</taxon>
        <taxon>Tracheophyta</taxon>
        <taxon>Spermatophyta</taxon>
        <taxon>Magnoliopsida</taxon>
        <taxon>Liliopsida</taxon>
        <taxon>Poales</taxon>
        <taxon>Poaceae</taxon>
        <taxon>BOP clade</taxon>
        <taxon>Pooideae</taxon>
        <taxon>Triticodae</taxon>
        <taxon>Triticeae</taxon>
        <taxon>Triticinae</taxon>
        <taxon>Triticum</taxon>
    </lineage>
</organism>
<feature type="compositionally biased region" description="Basic residues" evidence="1">
    <location>
        <begin position="105"/>
        <end position="115"/>
    </location>
</feature>
<evidence type="ECO:0000313" key="3">
    <source>
        <dbReference type="Proteomes" id="UP000015106"/>
    </source>
</evidence>
<sequence length="115" mass="12440">MITLVKLKSVDCMWAGRVGWGGGWGAVLRYCSTYPCPFYINQDLHHRIPSYIPASSQEEGPDLTLNLNLSHCSRSGGCHGAGEEEAYGQAAEGPEGAEGPALHHPPLRRHASLLE</sequence>
<keyword evidence="3" id="KW-1185">Reference proteome</keyword>
<protein>
    <submittedName>
        <fullName evidence="2">Uncharacterized protein</fullName>
    </submittedName>
</protein>
<reference evidence="2" key="3">
    <citation type="submission" date="2022-06" db="UniProtKB">
        <authorList>
            <consortium name="EnsemblPlants"/>
        </authorList>
    </citation>
    <scope>IDENTIFICATION</scope>
</reference>
<evidence type="ECO:0000256" key="1">
    <source>
        <dbReference type="SAM" id="MobiDB-lite"/>
    </source>
</evidence>
<dbReference type="Proteomes" id="UP000015106">
    <property type="component" value="Chromosome 5"/>
</dbReference>
<reference evidence="3" key="1">
    <citation type="journal article" date="2013" name="Nature">
        <title>Draft genome of the wheat A-genome progenitor Triticum urartu.</title>
        <authorList>
            <person name="Ling H.Q."/>
            <person name="Zhao S."/>
            <person name="Liu D."/>
            <person name="Wang J."/>
            <person name="Sun H."/>
            <person name="Zhang C."/>
            <person name="Fan H."/>
            <person name="Li D."/>
            <person name="Dong L."/>
            <person name="Tao Y."/>
            <person name="Gao C."/>
            <person name="Wu H."/>
            <person name="Li Y."/>
            <person name="Cui Y."/>
            <person name="Guo X."/>
            <person name="Zheng S."/>
            <person name="Wang B."/>
            <person name="Yu K."/>
            <person name="Liang Q."/>
            <person name="Yang W."/>
            <person name="Lou X."/>
            <person name="Chen J."/>
            <person name="Feng M."/>
            <person name="Jian J."/>
            <person name="Zhang X."/>
            <person name="Luo G."/>
            <person name="Jiang Y."/>
            <person name="Liu J."/>
            <person name="Wang Z."/>
            <person name="Sha Y."/>
            <person name="Zhang B."/>
            <person name="Wu H."/>
            <person name="Tang D."/>
            <person name="Shen Q."/>
            <person name="Xue P."/>
            <person name="Zou S."/>
            <person name="Wang X."/>
            <person name="Liu X."/>
            <person name="Wang F."/>
            <person name="Yang Y."/>
            <person name="An X."/>
            <person name="Dong Z."/>
            <person name="Zhang K."/>
            <person name="Zhang X."/>
            <person name="Luo M.C."/>
            <person name="Dvorak J."/>
            <person name="Tong Y."/>
            <person name="Wang J."/>
            <person name="Yang H."/>
            <person name="Li Z."/>
            <person name="Wang D."/>
            <person name="Zhang A."/>
            <person name="Wang J."/>
        </authorList>
    </citation>
    <scope>NUCLEOTIDE SEQUENCE</scope>
    <source>
        <strain evidence="3">cv. G1812</strain>
    </source>
</reference>
<dbReference type="Gramene" id="TuG1812G0500002090.01.T01">
    <property type="protein sequence ID" value="TuG1812G0500002090.01.T01"/>
    <property type="gene ID" value="TuG1812G0500002090.01"/>
</dbReference>
<evidence type="ECO:0000313" key="2">
    <source>
        <dbReference type="EnsemblPlants" id="TuG1812G0500002090.01.T01"/>
    </source>
</evidence>
<name>A0A8R7QFK6_TRIUA</name>
<reference evidence="2" key="2">
    <citation type="submission" date="2018-03" db="EMBL/GenBank/DDBJ databases">
        <title>The Triticum urartu genome reveals the dynamic nature of wheat genome evolution.</title>
        <authorList>
            <person name="Ling H."/>
            <person name="Ma B."/>
            <person name="Shi X."/>
            <person name="Liu H."/>
            <person name="Dong L."/>
            <person name="Sun H."/>
            <person name="Cao Y."/>
            <person name="Gao Q."/>
            <person name="Zheng S."/>
            <person name="Li Y."/>
            <person name="Yu Y."/>
            <person name="Du H."/>
            <person name="Qi M."/>
            <person name="Li Y."/>
            <person name="Yu H."/>
            <person name="Cui Y."/>
            <person name="Wang N."/>
            <person name="Chen C."/>
            <person name="Wu H."/>
            <person name="Zhao Y."/>
            <person name="Zhang J."/>
            <person name="Li Y."/>
            <person name="Zhou W."/>
            <person name="Zhang B."/>
            <person name="Hu W."/>
            <person name="Eijk M."/>
            <person name="Tang J."/>
            <person name="Witsenboer H."/>
            <person name="Zhao S."/>
            <person name="Li Z."/>
            <person name="Zhang A."/>
            <person name="Wang D."/>
            <person name="Liang C."/>
        </authorList>
    </citation>
    <scope>NUCLEOTIDE SEQUENCE [LARGE SCALE GENOMIC DNA]</scope>
    <source>
        <strain evidence="2">cv. G1812</strain>
    </source>
</reference>
<feature type="compositionally biased region" description="Low complexity" evidence="1">
    <location>
        <begin position="87"/>
        <end position="100"/>
    </location>
</feature>